<reference evidence="3 4" key="1">
    <citation type="submission" date="2018-05" db="EMBL/GenBank/DDBJ databases">
        <title>Klebsiella quasipneumonaiae provides a window into carbapenemase gene transfer, plasmid rearrangements and nosocomial acquisition from the hospital environment.</title>
        <authorList>
            <person name="Mathers A.J."/>
            <person name="Vegesana K."/>
            <person name="Stoesser N."/>
            <person name="Crook D."/>
            <person name="Vaughan A."/>
            <person name="Barry K."/>
            <person name="Parikh H."/>
            <person name="Sebra R."/>
            <person name="Kotay S."/>
            <person name="Walker A.S."/>
            <person name="Sheppard A.E."/>
        </authorList>
    </citation>
    <scope>NUCLEOTIDE SEQUENCE [LARGE SCALE GENOMIC DNA]</scope>
    <source>
        <strain evidence="1 4">CAV1947</strain>
        <strain evidence="2 3">CAV2018</strain>
    </source>
</reference>
<dbReference type="Proteomes" id="UP000245649">
    <property type="component" value="Chromosome"/>
</dbReference>
<protein>
    <submittedName>
        <fullName evidence="2">Uncharacterized protein</fullName>
    </submittedName>
</protein>
<accession>A0AAI8NLD8</accession>
<name>A0AAI8NLD8_9ENTR</name>
<gene>
    <name evidence="2" type="ORF">DKC00_25810</name>
    <name evidence="1" type="ORF">DKC11_07370</name>
</gene>
<dbReference type="EMBL" id="CP029432">
    <property type="protein sequence ID" value="AWL64925.1"/>
    <property type="molecule type" value="Genomic_DNA"/>
</dbReference>
<sequence>MFSELRLPSNLICRYVSRIIILPVILQVACALAITRPIPGPRPYGRSELRSNSFLTNLSSLTPVTYESKLLGIRCVAACLQLELFRVTTCILYNKSNSLK</sequence>
<evidence type="ECO:0000313" key="3">
    <source>
        <dbReference type="Proteomes" id="UP000245649"/>
    </source>
</evidence>
<dbReference type="EMBL" id="CP029443">
    <property type="protein sequence ID" value="AWL55687.1"/>
    <property type="molecule type" value="Genomic_DNA"/>
</dbReference>
<evidence type="ECO:0000313" key="2">
    <source>
        <dbReference type="EMBL" id="AWL64925.1"/>
    </source>
</evidence>
<evidence type="ECO:0000313" key="4">
    <source>
        <dbReference type="Proteomes" id="UP000245760"/>
    </source>
</evidence>
<organism evidence="2 3">
    <name type="scientific">Klebsiella quasipneumoniae</name>
    <dbReference type="NCBI Taxonomy" id="1463165"/>
    <lineage>
        <taxon>Bacteria</taxon>
        <taxon>Pseudomonadati</taxon>
        <taxon>Pseudomonadota</taxon>
        <taxon>Gammaproteobacteria</taxon>
        <taxon>Enterobacterales</taxon>
        <taxon>Enterobacteriaceae</taxon>
        <taxon>Klebsiella/Raoultella group</taxon>
        <taxon>Klebsiella</taxon>
        <taxon>Klebsiella pneumoniae complex</taxon>
    </lineage>
</organism>
<proteinExistence type="predicted"/>
<evidence type="ECO:0000313" key="1">
    <source>
        <dbReference type="EMBL" id="AWL55687.1"/>
    </source>
</evidence>
<dbReference type="AlphaFoldDB" id="A0AAI8NLD8"/>
<dbReference type="Proteomes" id="UP000245760">
    <property type="component" value="Chromosome"/>
</dbReference>
<keyword evidence="4" id="KW-1185">Reference proteome</keyword>